<evidence type="ECO:0000313" key="2">
    <source>
        <dbReference type="EMBL" id="MBB5474168.1"/>
    </source>
</evidence>
<dbReference type="Proteomes" id="UP000321723">
    <property type="component" value="Unassembled WGS sequence"/>
</dbReference>
<dbReference type="OrthoDB" id="2426596at2"/>
<proteinExistence type="predicted"/>
<dbReference type="AlphaFoldDB" id="A0A511FHP9"/>
<accession>A0A511FHP9</accession>
<reference evidence="2 4" key="2">
    <citation type="submission" date="2020-08" db="EMBL/GenBank/DDBJ databases">
        <title>Sequencing the genomes of 1000 actinobacteria strains.</title>
        <authorList>
            <person name="Klenk H.-P."/>
        </authorList>
    </citation>
    <scope>NUCLEOTIDE SEQUENCE [LARGE SCALE GENOMIC DNA]</scope>
    <source>
        <strain evidence="2 4">DSM 9581</strain>
    </source>
</reference>
<evidence type="ECO:0000313" key="4">
    <source>
        <dbReference type="Proteomes" id="UP000564629"/>
    </source>
</evidence>
<protein>
    <submittedName>
        <fullName evidence="1">Uncharacterized protein</fullName>
    </submittedName>
</protein>
<keyword evidence="3" id="KW-1185">Reference proteome</keyword>
<organism evidence="1 3">
    <name type="scientific">Cellulomonas hominis</name>
    <dbReference type="NCBI Taxonomy" id="156981"/>
    <lineage>
        <taxon>Bacteria</taxon>
        <taxon>Bacillati</taxon>
        <taxon>Actinomycetota</taxon>
        <taxon>Actinomycetes</taxon>
        <taxon>Micrococcales</taxon>
        <taxon>Cellulomonadaceae</taxon>
        <taxon>Cellulomonas</taxon>
    </lineage>
</organism>
<name>A0A511FHP9_9CELL</name>
<dbReference type="EMBL" id="JACHDN010000001">
    <property type="protein sequence ID" value="MBB5474168.1"/>
    <property type="molecule type" value="Genomic_DNA"/>
</dbReference>
<evidence type="ECO:0000313" key="1">
    <source>
        <dbReference type="EMBL" id="GEL48732.1"/>
    </source>
</evidence>
<reference evidence="1 3" key="1">
    <citation type="submission" date="2019-07" db="EMBL/GenBank/DDBJ databases">
        <title>Whole genome shotgun sequence of Cellulomonas hominis NBRC 16055.</title>
        <authorList>
            <person name="Hosoyama A."/>
            <person name="Uohara A."/>
            <person name="Ohji S."/>
            <person name="Ichikawa N."/>
        </authorList>
    </citation>
    <scope>NUCLEOTIDE SEQUENCE [LARGE SCALE GENOMIC DNA]</scope>
    <source>
        <strain evidence="1 3">NBRC 16055</strain>
    </source>
</reference>
<dbReference type="RefSeq" id="WP_146840722.1">
    <property type="nucleotide sequence ID" value="NZ_BJVQ01000104.1"/>
</dbReference>
<evidence type="ECO:0000313" key="3">
    <source>
        <dbReference type="Proteomes" id="UP000321723"/>
    </source>
</evidence>
<comment type="caution">
    <text evidence="1">The sequence shown here is derived from an EMBL/GenBank/DDBJ whole genome shotgun (WGS) entry which is preliminary data.</text>
</comment>
<sequence>MWTARARVLHDVSAGDWIRPRLGGWGTVTGLLPGGFDAYARVLHPVVGRLPGAADDAPWLPMRWADVAVVTGRTVHPLVQWHRLIGYEGPEPWSPRSALWPEGEPRPGSLALPQLGALCRALAPHTATPDRCLIAMWEGWGALNGGSVRLTIEDGRTTAVEPLPRAFTDAEWAAPRFRLPDRGYLLLAGPLDAVADVARGPFDDDGQSPALVWPEDRAWCVSTEVDHDSTVVGGSRAAVDAVLADPALEAVEVGPDDSLAFDADAVN</sequence>
<dbReference type="Proteomes" id="UP000564629">
    <property type="component" value="Unassembled WGS sequence"/>
</dbReference>
<gene>
    <name evidence="1" type="ORF">CHO01_38480</name>
    <name evidence="2" type="ORF">HNR08_002904</name>
</gene>
<dbReference type="EMBL" id="BJVQ01000104">
    <property type="protein sequence ID" value="GEL48732.1"/>
    <property type="molecule type" value="Genomic_DNA"/>
</dbReference>